<dbReference type="InterPro" id="IPR033906">
    <property type="entry name" value="Lipase_N"/>
</dbReference>
<dbReference type="EMBL" id="GACK01004531">
    <property type="protein sequence ID" value="JAA60503.1"/>
    <property type="molecule type" value="mRNA"/>
</dbReference>
<dbReference type="GO" id="GO:0016042">
    <property type="term" value="P:lipid catabolic process"/>
    <property type="evidence" value="ECO:0007669"/>
    <property type="project" value="TreeGrafter"/>
</dbReference>
<evidence type="ECO:0000256" key="2">
    <source>
        <dbReference type="ARBA" id="ARBA00010701"/>
    </source>
</evidence>
<feature type="chain" id="PRO_5003982006" evidence="5">
    <location>
        <begin position="27"/>
        <end position="383"/>
    </location>
</feature>
<comment type="similarity">
    <text evidence="2 4">Belongs to the AB hydrolase superfamily. Lipase family.</text>
</comment>
<evidence type="ECO:0000256" key="1">
    <source>
        <dbReference type="ARBA" id="ARBA00004613"/>
    </source>
</evidence>
<reference evidence="7" key="1">
    <citation type="submission" date="2012-11" db="EMBL/GenBank/DDBJ databases">
        <authorList>
            <person name="Lucero-Rivera Y.E."/>
            <person name="Tovar-Ramirez D."/>
        </authorList>
    </citation>
    <scope>NUCLEOTIDE SEQUENCE</scope>
    <source>
        <tissue evidence="7">Salivary gland</tissue>
    </source>
</reference>
<keyword evidence="3" id="KW-0964">Secreted</keyword>
<dbReference type="AlphaFoldDB" id="L7MBD3"/>
<dbReference type="PANTHER" id="PTHR11610:SF173">
    <property type="entry name" value="LIPASE DOMAIN-CONTAINING PROTEIN-RELATED"/>
    <property type="match status" value="1"/>
</dbReference>
<dbReference type="FunFam" id="3.40.50.1820:FF:000537">
    <property type="entry name" value="Ves G 1 allergen, putative"/>
    <property type="match status" value="1"/>
</dbReference>
<keyword evidence="5" id="KW-0732">Signal</keyword>
<dbReference type="InterPro" id="IPR013818">
    <property type="entry name" value="Lipase"/>
</dbReference>
<proteinExistence type="evidence at transcript level"/>
<comment type="subcellular location">
    <subcellularLocation>
        <location evidence="1">Secreted</location>
    </subcellularLocation>
</comment>
<feature type="signal peptide" evidence="5">
    <location>
        <begin position="1"/>
        <end position="26"/>
    </location>
</feature>
<evidence type="ECO:0000256" key="5">
    <source>
        <dbReference type="SAM" id="SignalP"/>
    </source>
</evidence>
<dbReference type="GO" id="GO:0016298">
    <property type="term" value="F:lipase activity"/>
    <property type="evidence" value="ECO:0007669"/>
    <property type="project" value="InterPro"/>
</dbReference>
<evidence type="ECO:0000259" key="6">
    <source>
        <dbReference type="Pfam" id="PF00151"/>
    </source>
</evidence>
<dbReference type="Gene3D" id="3.40.50.1820">
    <property type="entry name" value="alpha/beta hydrolase"/>
    <property type="match status" value="1"/>
</dbReference>
<dbReference type="InterPro" id="IPR029058">
    <property type="entry name" value="AB_hydrolase_fold"/>
</dbReference>
<evidence type="ECO:0000256" key="4">
    <source>
        <dbReference type="RuleBase" id="RU004262"/>
    </source>
</evidence>
<dbReference type="Pfam" id="PF00151">
    <property type="entry name" value="Lipase"/>
    <property type="match status" value="1"/>
</dbReference>
<dbReference type="PANTHER" id="PTHR11610">
    <property type="entry name" value="LIPASE"/>
    <property type="match status" value="1"/>
</dbReference>
<evidence type="ECO:0000256" key="3">
    <source>
        <dbReference type="ARBA" id="ARBA00022525"/>
    </source>
</evidence>
<accession>L7MBD3</accession>
<evidence type="ECO:0000313" key="7">
    <source>
        <dbReference type="EMBL" id="JAA60503.1"/>
    </source>
</evidence>
<protein>
    <submittedName>
        <fullName evidence="7">Putative salivary lipase</fullName>
    </submittedName>
</protein>
<dbReference type="PRINTS" id="PR00821">
    <property type="entry name" value="TAGLIPASE"/>
</dbReference>
<dbReference type="CDD" id="cd00707">
    <property type="entry name" value="Pancreat_lipase_like"/>
    <property type="match status" value="1"/>
</dbReference>
<dbReference type="SUPFAM" id="SSF53474">
    <property type="entry name" value="alpha/beta-Hydrolases"/>
    <property type="match status" value="1"/>
</dbReference>
<reference evidence="7" key="2">
    <citation type="journal article" date="2015" name="J. Proteomics">
        <title>Sexual differences in the sialomes of the zebra tick, Rhipicephalus pulchellus.</title>
        <authorList>
            <person name="Tan A.W."/>
            <person name="Francischetti I.M."/>
            <person name="Slovak M."/>
            <person name="Kini R.M."/>
            <person name="Ribeiro J.M."/>
        </authorList>
    </citation>
    <scope>NUCLEOTIDE SEQUENCE</scope>
    <source>
        <tissue evidence="7">Salivary gland</tissue>
    </source>
</reference>
<sequence length="383" mass="42874">MSVRLARASVAVIVFAVCASVAEVKTKTSSLSKGEEAQDEKTDGIWPLKFTLKSISLIKDMRCFRGVGCFRKDDKYRLTHPLSLPRRPRYVRTKFYIYSRNNTGGRRLRTRFLRRDGKPFFQELKDLIILAHGYTQNVNSSWLHELKEALLHEKDCNVVIVDWGRGCRSPLYLTAVGNTALVGRQISLLVQKLSRKFDGNVTAANVHLVGFSLGAQVCGFAGRHYKKQTGTKLARISALDAARPLFEQSEVYVSRTDAVFVDAIHTSSGWTVLQKSLGMGKPYGHVDFYPNGGRDQPGCGGLFEIDCDHGRAPLYYIESLKYRRQCRFVSYKCEGGIDAFRNGICAPGQPSGEMGYYSNMAPGRGLQFLKTNAHSPFCLPMNM</sequence>
<organism evidence="7">
    <name type="scientific">Rhipicephalus pulchellus</name>
    <name type="common">Yellow backed tick</name>
    <name type="synonym">Dermacentor pulchellus</name>
    <dbReference type="NCBI Taxonomy" id="72859"/>
    <lineage>
        <taxon>Eukaryota</taxon>
        <taxon>Metazoa</taxon>
        <taxon>Ecdysozoa</taxon>
        <taxon>Arthropoda</taxon>
        <taxon>Chelicerata</taxon>
        <taxon>Arachnida</taxon>
        <taxon>Acari</taxon>
        <taxon>Parasitiformes</taxon>
        <taxon>Ixodida</taxon>
        <taxon>Ixodoidea</taxon>
        <taxon>Ixodidae</taxon>
        <taxon>Rhipicephalinae</taxon>
        <taxon>Rhipicephalus</taxon>
        <taxon>Rhipicephalus</taxon>
    </lineage>
</organism>
<name>L7MBD3_RHIPC</name>
<dbReference type="InterPro" id="IPR000734">
    <property type="entry name" value="TAG_lipase"/>
</dbReference>
<dbReference type="GO" id="GO:0005615">
    <property type="term" value="C:extracellular space"/>
    <property type="evidence" value="ECO:0007669"/>
    <property type="project" value="TreeGrafter"/>
</dbReference>
<feature type="domain" description="Lipase" evidence="6">
    <location>
        <begin position="67"/>
        <end position="377"/>
    </location>
</feature>